<dbReference type="AlphaFoldDB" id="A0A430AJ24"/>
<sequence>MRYLVVVFWAFILGNVAAYIGGALNGASYNFAQATIVSLITGCIIAAIGLVARPTKKQTVTK</sequence>
<evidence type="ECO:0000256" key="1">
    <source>
        <dbReference type="SAM" id="Phobius"/>
    </source>
</evidence>
<keyword evidence="3" id="KW-1185">Reference proteome</keyword>
<proteinExistence type="predicted"/>
<accession>A0A430AJ24</accession>
<keyword evidence="1" id="KW-0472">Membrane</keyword>
<dbReference type="EMBL" id="NGJZ01000001">
    <property type="protein sequence ID" value="RSU08091.1"/>
    <property type="molecule type" value="Genomic_DNA"/>
</dbReference>
<keyword evidence="1" id="KW-1133">Transmembrane helix</keyword>
<gene>
    <name evidence="2" type="ORF">CBF30_02270</name>
</gene>
<feature type="transmembrane region" description="Helical" evidence="1">
    <location>
        <begin position="34"/>
        <end position="52"/>
    </location>
</feature>
<comment type="caution">
    <text evidence="2">The sequence shown here is derived from an EMBL/GenBank/DDBJ whole genome shotgun (WGS) entry which is preliminary data.</text>
</comment>
<evidence type="ECO:0000313" key="3">
    <source>
        <dbReference type="Proteomes" id="UP000288669"/>
    </source>
</evidence>
<dbReference type="Proteomes" id="UP000288669">
    <property type="component" value="Unassembled WGS sequence"/>
</dbReference>
<protein>
    <submittedName>
        <fullName evidence="2">DUF2929 domain-containing protein</fullName>
    </submittedName>
</protein>
<name>A0A430AJ24_9ENTE</name>
<dbReference type="Pfam" id="PF11151">
    <property type="entry name" value="DUF2929"/>
    <property type="match status" value="1"/>
</dbReference>
<evidence type="ECO:0000313" key="2">
    <source>
        <dbReference type="EMBL" id="RSU08091.1"/>
    </source>
</evidence>
<reference evidence="2 3" key="1">
    <citation type="submission" date="2017-05" db="EMBL/GenBank/DDBJ databases">
        <title>Vagococcus spp. assemblies.</title>
        <authorList>
            <person name="Gulvik C.A."/>
        </authorList>
    </citation>
    <scope>NUCLEOTIDE SEQUENCE [LARGE SCALE GENOMIC DNA]</scope>
    <source>
        <strain evidence="2 3">DSM 24756</strain>
    </source>
</reference>
<organism evidence="2 3">
    <name type="scientific">Vagococcus entomophilus</name>
    <dbReference type="NCBI Taxonomy" id="1160095"/>
    <lineage>
        <taxon>Bacteria</taxon>
        <taxon>Bacillati</taxon>
        <taxon>Bacillota</taxon>
        <taxon>Bacilli</taxon>
        <taxon>Lactobacillales</taxon>
        <taxon>Enterococcaceae</taxon>
        <taxon>Vagococcus</taxon>
    </lineage>
</organism>
<dbReference type="RefSeq" id="WP_126822347.1">
    <property type="nucleotide sequence ID" value="NZ_JBHLWU010000001.1"/>
</dbReference>
<dbReference type="OrthoDB" id="2139526at2"/>
<keyword evidence="1" id="KW-0812">Transmembrane</keyword>
<dbReference type="InterPro" id="IPR021324">
    <property type="entry name" value="DUF2929"/>
</dbReference>